<feature type="transmembrane region" description="Helical" evidence="8">
    <location>
        <begin position="79"/>
        <end position="96"/>
    </location>
</feature>
<comment type="caution">
    <text evidence="9">The sequence shown here is derived from an EMBL/GenBank/DDBJ whole genome shotgun (WGS) entry which is preliminary data.</text>
</comment>
<sequence length="176" mass="20247">MMMRRPVLILLLFILFILEGTVVPWLIPDSWQTRIVPNLVYIVILFVSIYNHRHTALVLGIVFGIMHDIVFYGQIMGTYSFAMGLSAYLMGFIFQAPRAPMPIMMTAIILGSLLLDSTLFGIYKLFQLNHTSYDWALVHHILPDLFVHFVFGLMIYVPLRSQLEKISKLNQKEKAA</sequence>
<dbReference type="Pfam" id="PF04093">
    <property type="entry name" value="MreD"/>
    <property type="match status" value="1"/>
</dbReference>
<keyword evidence="6 8" id="KW-1133">Transmembrane helix</keyword>
<feature type="transmembrane region" description="Helical" evidence="8">
    <location>
        <begin position="135"/>
        <end position="159"/>
    </location>
</feature>
<dbReference type="InterPro" id="IPR007227">
    <property type="entry name" value="Cell_shape_determining_MreD"/>
</dbReference>
<keyword evidence="7 8" id="KW-0472">Membrane</keyword>
<keyword evidence="5" id="KW-0133">Cell shape</keyword>
<dbReference type="EMBL" id="LVJH01000001">
    <property type="protein sequence ID" value="OAB46663.1"/>
    <property type="molecule type" value="Genomic_DNA"/>
</dbReference>
<dbReference type="RefSeq" id="WP_068527077.1">
    <property type="nucleotide sequence ID" value="NZ_LVJH01000001.1"/>
</dbReference>
<evidence type="ECO:0000256" key="6">
    <source>
        <dbReference type="ARBA" id="ARBA00022989"/>
    </source>
</evidence>
<evidence type="ECO:0000313" key="9">
    <source>
        <dbReference type="EMBL" id="OAB46663.1"/>
    </source>
</evidence>
<organism evidence="9 10">
    <name type="scientific">Paenibacillus glacialis</name>
    <dbReference type="NCBI Taxonomy" id="494026"/>
    <lineage>
        <taxon>Bacteria</taxon>
        <taxon>Bacillati</taxon>
        <taxon>Bacillota</taxon>
        <taxon>Bacilli</taxon>
        <taxon>Bacillales</taxon>
        <taxon>Paenibacillaceae</taxon>
        <taxon>Paenibacillus</taxon>
    </lineage>
</organism>
<keyword evidence="3" id="KW-1003">Cell membrane</keyword>
<comment type="similarity">
    <text evidence="2">Belongs to the MreD family.</text>
</comment>
<feature type="transmembrane region" description="Helical" evidence="8">
    <location>
        <begin position="103"/>
        <end position="123"/>
    </location>
</feature>
<dbReference type="AlphaFoldDB" id="A0A168PDL4"/>
<evidence type="ECO:0000256" key="8">
    <source>
        <dbReference type="SAM" id="Phobius"/>
    </source>
</evidence>
<evidence type="ECO:0000256" key="3">
    <source>
        <dbReference type="ARBA" id="ARBA00022475"/>
    </source>
</evidence>
<evidence type="ECO:0000256" key="5">
    <source>
        <dbReference type="ARBA" id="ARBA00022960"/>
    </source>
</evidence>
<dbReference type="GO" id="GO:0005886">
    <property type="term" value="C:plasma membrane"/>
    <property type="evidence" value="ECO:0007669"/>
    <property type="project" value="UniProtKB-SubCell"/>
</dbReference>
<evidence type="ECO:0000256" key="2">
    <source>
        <dbReference type="ARBA" id="ARBA00007776"/>
    </source>
</evidence>
<comment type="subcellular location">
    <subcellularLocation>
        <location evidence="1">Cell membrane</location>
        <topology evidence="1">Multi-pass membrane protein</topology>
    </subcellularLocation>
</comment>
<proteinExistence type="inferred from homology"/>
<accession>A0A168PDL4</accession>
<keyword evidence="10" id="KW-1185">Reference proteome</keyword>
<evidence type="ECO:0000256" key="7">
    <source>
        <dbReference type="ARBA" id="ARBA00023136"/>
    </source>
</evidence>
<dbReference type="GO" id="GO:0008360">
    <property type="term" value="P:regulation of cell shape"/>
    <property type="evidence" value="ECO:0007669"/>
    <property type="project" value="UniProtKB-KW"/>
</dbReference>
<name>A0A168PDL4_9BACL</name>
<dbReference type="STRING" id="494026.PGLA_00080"/>
<protein>
    <submittedName>
        <fullName evidence="9">Rod shape-determining protein MreD</fullName>
    </submittedName>
</protein>
<gene>
    <name evidence="9" type="ORF">PGLA_00080</name>
</gene>
<dbReference type="NCBIfam" id="TIGR03426">
    <property type="entry name" value="shape_MreD"/>
    <property type="match status" value="1"/>
</dbReference>
<evidence type="ECO:0000256" key="1">
    <source>
        <dbReference type="ARBA" id="ARBA00004651"/>
    </source>
</evidence>
<reference evidence="9 10" key="1">
    <citation type="submission" date="2016-03" db="EMBL/GenBank/DDBJ databases">
        <title>Draft genome sequence of Paenibacillus glacialis DSM 22343.</title>
        <authorList>
            <person name="Shin S.-K."/>
            <person name="Yi H."/>
        </authorList>
    </citation>
    <scope>NUCLEOTIDE SEQUENCE [LARGE SCALE GENOMIC DNA]</scope>
    <source>
        <strain evidence="9 10">DSM 22343</strain>
    </source>
</reference>
<dbReference type="OrthoDB" id="2678464at2"/>
<dbReference type="Proteomes" id="UP000076967">
    <property type="component" value="Unassembled WGS sequence"/>
</dbReference>
<evidence type="ECO:0000256" key="4">
    <source>
        <dbReference type="ARBA" id="ARBA00022692"/>
    </source>
</evidence>
<evidence type="ECO:0000313" key="10">
    <source>
        <dbReference type="Proteomes" id="UP000076967"/>
    </source>
</evidence>
<keyword evidence="4 8" id="KW-0812">Transmembrane</keyword>